<reference evidence="2 3" key="1">
    <citation type="submission" date="2018-03" db="EMBL/GenBank/DDBJ databases">
        <title>Bacteriophage NCPPB3778 and a type I-E CRISPR drive the evolution of the US Biological Select Agent, Rathayibacter toxicus.</title>
        <authorList>
            <person name="Davis E.W.II."/>
            <person name="Tabima J.F."/>
            <person name="Weisberg A.J."/>
            <person name="Dantas Lopes L."/>
            <person name="Wiseman M.S."/>
            <person name="Wiseman M.S."/>
            <person name="Pupko T."/>
            <person name="Belcher M.S."/>
            <person name="Sechler A.J."/>
            <person name="Tancos M.A."/>
            <person name="Schroeder B.K."/>
            <person name="Murray T.D."/>
            <person name="Luster D.G."/>
            <person name="Schneider W.L."/>
            <person name="Rogers E."/>
            <person name="Andreote F.D."/>
            <person name="Grunwald N.J."/>
            <person name="Putnam M.L."/>
            <person name="Chang J.H."/>
        </authorList>
    </citation>
    <scope>NUCLEOTIDE SEQUENCE [LARGE SCALE GENOMIC DNA]</scope>
    <source>
        <strain evidence="2 3">DSM 15932</strain>
    </source>
</reference>
<dbReference type="EMBL" id="CP028137">
    <property type="protein sequence ID" value="AZZ51830.1"/>
    <property type="molecule type" value="Genomic_DNA"/>
</dbReference>
<dbReference type="KEGG" id="rfs:C1I64_07060"/>
<dbReference type="Proteomes" id="UP000285317">
    <property type="component" value="Chromosome"/>
</dbReference>
<evidence type="ECO:0000313" key="2">
    <source>
        <dbReference type="EMBL" id="AZZ51830.1"/>
    </source>
</evidence>
<keyword evidence="1" id="KW-0812">Transmembrane</keyword>
<feature type="transmembrane region" description="Helical" evidence="1">
    <location>
        <begin position="200"/>
        <end position="223"/>
    </location>
</feature>
<proteinExistence type="predicted"/>
<feature type="transmembrane region" description="Helical" evidence="1">
    <location>
        <begin position="133"/>
        <end position="154"/>
    </location>
</feature>
<feature type="transmembrane region" description="Helical" evidence="1">
    <location>
        <begin position="102"/>
        <end position="121"/>
    </location>
</feature>
<keyword evidence="1" id="KW-0472">Membrane</keyword>
<evidence type="ECO:0000313" key="3">
    <source>
        <dbReference type="Proteomes" id="UP000285317"/>
    </source>
</evidence>
<gene>
    <name evidence="2" type="ORF">C1I64_07060</name>
</gene>
<dbReference type="AlphaFoldDB" id="A0A3T0SZS0"/>
<protein>
    <submittedName>
        <fullName evidence="2">Uncharacterized protein</fullName>
    </submittedName>
</protein>
<keyword evidence="1" id="KW-1133">Transmembrane helix</keyword>
<name>A0A3T0SZS0_9MICO</name>
<evidence type="ECO:0000256" key="1">
    <source>
        <dbReference type="SAM" id="Phobius"/>
    </source>
</evidence>
<sequence>MSARSSAAVRRSTVAALRWCRFYTRGLDPHFATERAEEIASDLFEHTRWAEERKQAPRRTARQIASRTVRGAGADLLWRRARLHEGSAEMLFDARVGSLSTALWAVVFVLVLASVVVGGWASIRLVTESPVPFATTAPVFAATAVAALALLLLLHHRTRRAGAVLGAVAVSVLPTVAVDALWYISATVPVLVSSVPSLDLLLLLLGNAQGLVLLAAALCWSIARRPTGSQVTT</sequence>
<dbReference type="RefSeq" id="WP_127886720.1">
    <property type="nucleotide sequence ID" value="NZ_CP028137.1"/>
</dbReference>
<accession>A0A3T0SZS0</accession>
<feature type="transmembrane region" description="Helical" evidence="1">
    <location>
        <begin position="161"/>
        <end position="184"/>
    </location>
</feature>
<organism evidence="2 3">
    <name type="scientific">Rathayibacter festucae DSM 15932</name>
    <dbReference type="NCBI Taxonomy" id="1328866"/>
    <lineage>
        <taxon>Bacteria</taxon>
        <taxon>Bacillati</taxon>
        <taxon>Actinomycetota</taxon>
        <taxon>Actinomycetes</taxon>
        <taxon>Micrococcales</taxon>
        <taxon>Microbacteriaceae</taxon>
        <taxon>Rathayibacter</taxon>
    </lineage>
</organism>